<evidence type="ECO:0000313" key="2">
    <source>
        <dbReference type="Proteomes" id="UP001189429"/>
    </source>
</evidence>
<sequence>MAMLVEPGAIEHMYVVCLVQAILAQAISATRICGSLRSTLSFRMLDFGRGSRESAISLEALIKNCGRTKQWSAALRLLRDAIRFDVQLVPSHYIATVSACRKGGQWQHALSVLSEMWEAKLEPNVISYSAGISACEKEGRAVAAGLSAAERDAKARRHLLQRWNQRVRERRSVAAGTVASERDAAGKAGARCHQLQRWDQRVREMRAVAASTGAAQ</sequence>
<proteinExistence type="predicted"/>
<dbReference type="InterPro" id="IPR053303">
    <property type="entry name" value="Chloroplast_PPR"/>
</dbReference>
<comment type="caution">
    <text evidence="1">The sequence shown here is derived from an EMBL/GenBank/DDBJ whole genome shotgun (WGS) entry which is preliminary data.</text>
</comment>
<evidence type="ECO:0008006" key="3">
    <source>
        <dbReference type="Google" id="ProtNLM"/>
    </source>
</evidence>
<accession>A0ABN9YC95</accession>
<keyword evidence="2" id="KW-1185">Reference proteome</keyword>
<dbReference type="InterPro" id="IPR002885">
    <property type="entry name" value="PPR_rpt"/>
</dbReference>
<dbReference type="Gene3D" id="1.25.40.10">
    <property type="entry name" value="Tetratricopeptide repeat domain"/>
    <property type="match status" value="1"/>
</dbReference>
<evidence type="ECO:0000313" key="1">
    <source>
        <dbReference type="EMBL" id="CAK0908989.1"/>
    </source>
</evidence>
<protein>
    <recommendedName>
        <fullName evidence="3">Pentatricopeptide repeat-containing protein</fullName>
    </recommendedName>
</protein>
<name>A0ABN9YC95_9DINO</name>
<gene>
    <name evidence="1" type="ORF">PCOR1329_LOCUS83531</name>
</gene>
<organism evidence="1 2">
    <name type="scientific">Prorocentrum cordatum</name>
    <dbReference type="NCBI Taxonomy" id="2364126"/>
    <lineage>
        <taxon>Eukaryota</taxon>
        <taxon>Sar</taxon>
        <taxon>Alveolata</taxon>
        <taxon>Dinophyceae</taxon>
        <taxon>Prorocentrales</taxon>
        <taxon>Prorocentraceae</taxon>
        <taxon>Prorocentrum</taxon>
    </lineage>
</organism>
<dbReference type="PANTHER" id="PTHR47935:SF1">
    <property type="entry name" value="PENTATRICOPEPTIDE REPEAT-CONTAINING PROTEIN MRL1, CHLOROPLASTIC"/>
    <property type="match status" value="1"/>
</dbReference>
<dbReference type="NCBIfam" id="TIGR00756">
    <property type="entry name" value="PPR"/>
    <property type="match status" value="1"/>
</dbReference>
<dbReference type="InterPro" id="IPR011990">
    <property type="entry name" value="TPR-like_helical_dom_sf"/>
</dbReference>
<dbReference type="Pfam" id="PF13812">
    <property type="entry name" value="PPR_3"/>
    <property type="match status" value="1"/>
</dbReference>
<dbReference type="Proteomes" id="UP001189429">
    <property type="component" value="Unassembled WGS sequence"/>
</dbReference>
<dbReference type="PANTHER" id="PTHR47935">
    <property type="entry name" value="PENTATRICOPEPTIDE REPEAT-CONTAINING PROTEIN MRL1, CHLOROPLASTIC"/>
    <property type="match status" value="1"/>
</dbReference>
<reference evidence="1" key="1">
    <citation type="submission" date="2023-10" db="EMBL/GenBank/DDBJ databases">
        <authorList>
            <person name="Chen Y."/>
            <person name="Shah S."/>
            <person name="Dougan E. K."/>
            <person name="Thang M."/>
            <person name="Chan C."/>
        </authorList>
    </citation>
    <scope>NUCLEOTIDE SEQUENCE [LARGE SCALE GENOMIC DNA]</scope>
</reference>
<dbReference type="EMBL" id="CAUYUJ010022111">
    <property type="protein sequence ID" value="CAK0908989.1"/>
    <property type="molecule type" value="Genomic_DNA"/>
</dbReference>